<gene>
    <name evidence="2" type="ORF">KTH89_11685</name>
</gene>
<keyword evidence="3" id="KW-1185">Reference proteome</keyword>
<accession>A0A949JZ12</accession>
<organism evidence="2 3">
    <name type="scientific">Diplocloster agilis</name>
    <dbReference type="NCBI Taxonomy" id="2850323"/>
    <lineage>
        <taxon>Bacteria</taxon>
        <taxon>Bacillati</taxon>
        <taxon>Bacillota</taxon>
        <taxon>Clostridia</taxon>
        <taxon>Lachnospirales</taxon>
        <taxon>Lachnospiraceae</taxon>
        <taxon>Diplocloster</taxon>
    </lineage>
</organism>
<dbReference type="EMBL" id="JAHQCW010000017">
    <property type="protein sequence ID" value="MBU9737204.1"/>
    <property type="molecule type" value="Genomic_DNA"/>
</dbReference>
<reference evidence="2" key="1">
    <citation type="submission" date="2021-06" db="EMBL/GenBank/DDBJ databases">
        <title>Description of novel taxa of the family Lachnospiraceae.</title>
        <authorList>
            <person name="Chaplin A.V."/>
            <person name="Sokolova S.R."/>
            <person name="Pikina A.P."/>
            <person name="Korzhanova M."/>
            <person name="Belova V."/>
            <person name="Korostin D."/>
            <person name="Efimov B.A."/>
        </authorList>
    </citation>
    <scope>NUCLEOTIDE SEQUENCE</scope>
    <source>
        <strain evidence="2">ASD5720</strain>
    </source>
</reference>
<proteinExistence type="predicted"/>
<sequence length="139" mass="15701">MRRKASKTKMFLLEFIIIILFFSLAATVCVRIFVNAKLTSVQSSRLTGAVLKVQEAAENFKAVDGDADRLAKELDGILEGQNVIVYYDTDWKPAAGQTDDNYRMDIQLDRDQNLITAVIVMSHAQDEIYRLKIQKVTDA</sequence>
<keyword evidence="1" id="KW-0812">Transmembrane</keyword>
<feature type="transmembrane region" description="Helical" evidence="1">
    <location>
        <begin position="12"/>
        <end position="34"/>
    </location>
</feature>
<comment type="caution">
    <text evidence="2">The sequence shown here is derived from an EMBL/GenBank/DDBJ whole genome shotgun (WGS) entry which is preliminary data.</text>
</comment>
<evidence type="ECO:0000256" key="1">
    <source>
        <dbReference type="SAM" id="Phobius"/>
    </source>
</evidence>
<keyword evidence="1" id="KW-0472">Membrane</keyword>
<name>A0A949JZ12_9FIRM</name>
<protein>
    <submittedName>
        <fullName evidence="2">Uncharacterized protein</fullName>
    </submittedName>
</protein>
<evidence type="ECO:0000313" key="2">
    <source>
        <dbReference type="EMBL" id="MBU9737204.1"/>
    </source>
</evidence>
<dbReference type="AlphaFoldDB" id="A0A949JZ12"/>
<dbReference type="Proteomes" id="UP000712157">
    <property type="component" value="Unassembled WGS sequence"/>
</dbReference>
<evidence type="ECO:0000313" key="3">
    <source>
        <dbReference type="Proteomes" id="UP000712157"/>
    </source>
</evidence>
<dbReference type="RefSeq" id="WP_158345188.1">
    <property type="nucleotide sequence ID" value="NZ_JAHQCW010000017.1"/>
</dbReference>
<keyword evidence="1" id="KW-1133">Transmembrane helix</keyword>